<protein>
    <submittedName>
        <fullName evidence="2">Type II secretion system protein M (GspM)</fullName>
    </submittedName>
</protein>
<keyword evidence="1" id="KW-0472">Membrane</keyword>
<evidence type="ECO:0000256" key="1">
    <source>
        <dbReference type="SAM" id="Phobius"/>
    </source>
</evidence>
<evidence type="ECO:0000313" key="2">
    <source>
        <dbReference type="EMBL" id="RZS85472.1"/>
    </source>
</evidence>
<dbReference type="InterPro" id="IPR007690">
    <property type="entry name" value="T2SS_GspM"/>
</dbReference>
<dbReference type="OrthoDB" id="8684581at2"/>
<dbReference type="Pfam" id="PF04612">
    <property type="entry name" value="T2SSM"/>
    <property type="match status" value="1"/>
</dbReference>
<gene>
    <name evidence="2" type="ORF">EV675_1497</name>
</gene>
<keyword evidence="1" id="KW-1133">Transmembrane helix</keyword>
<reference evidence="2 3" key="1">
    <citation type="submission" date="2019-02" db="EMBL/GenBank/DDBJ databases">
        <title>Genomic Encyclopedia of Type Strains, Phase IV (KMG-IV): sequencing the most valuable type-strain genomes for metagenomic binning, comparative biology and taxonomic classification.</title>
        <authorList>
            <person name="Goeker M."/>
        </authorList>
    </citation>
    <scope>NUCLEOTIDE SEQUENCE [LARGE SCALE GENOMIC DNA]</scope>
    <source>
        <strain evidence="2 3">K24</strain>
    </source>
</reference>
<dbReference type="EMBL" id="SGXC01000001">
    <property type="protein sequence ID" value="RZS85472.1"/>
    <property type="molecule type" value="Genomic_DNA"/>
</dbReference>
<name>A0A4Q7NKL1_9BURK</name>
<feature type="transmembrane region" description="Helical" evidence="1">
    <location>
        <begin position="35"/>
        <end position="53"/>
    </location>
</feature>
<keyword evidence="1" id="KW-0812">Transmembrane</keyword>
<accession>A0A4Q7NKL1</accession>
<organism evidence="2 3">
    <name type="scientific">Pigmentiphaga kullae</name>
    <dbReference type="NCBI Taxonomy" id="151784"/>
    <lineage>
        <taxon>Bacteria</taxon>
        <taxon>Pseudomonadati</taxon>
        <taxon>Pseudomonadota</taxon>
        <taxon>Betaproteobacteria</taxon>
        <taxon>Burkholderiales</taxon>
        <taxon>Alcaligenaceae</taxon>
        <taxon>Pigmentiphaga</taxon>
    </lineage>
</organism>
<proteinExistence type="predicted"/>
<dbReference type="GO" id="GO:0015628">
    <property type="term" value="P:protein secretion by the type II secretion system"/>
    <property type="evidence" value="ECO:0007669"/>
    <property type="project" value="InterPro"/>
</dbReference>
<keyword evidence="3" id="KW-1185">Reference proteome</keyword>
<evidence type="ECO:0000313" key="3">
    <source>
        <dbReference type="Proteomes" id="UP000292445"/>
    </source>
</evidence>
<dbReference type="GO" id="GO:0015627">
    <property type="term" value="C:type II protein secretion system complex"/>
    <property type="evidence" value="ECO:0007669"/>
    <property type="project" value="InterPro"/>
</dbReference>
<sequence>MNLPAFKLSMPPAFTRFGEDAGRRWARLAPRERRLLGIAGAVAGIALVYLLFVEPAWTRASRLETQLPLLRTQAARVDALTAEARSLQRVTSGRMTADETRQALAQSLERAGIAAEVEPADAPAGTTGEAWQVTVDQVQAAGLMQWLASVPGRTRLQLAQADLERPTDDNGRLLTGKASGVLVFTPATTGQGR</sequence>
<comment type="caution">
    <text evidence="2">The sequence shown here is derived from an EMBL/GenBank/DDBJ whole genome shotgun (WGS) entry which is preliminary data.</text>
</comment>
<dbReference type="RefSeq" id="WP_130356685.1">
    <property type="nucleotide sequence ID" value="NZ_SGXC01000001.1"/>
</dbReference>
<dbReference type="Proteomes" id="UP000292445">
    <property type="component" value="Unassembled WGS sequence"/>
</dbReference>
<dbReference type="AlphaFoldDB" id="A0A4Q7NKL1"/>